<protein>
    <submittedName>
        <fullName evidence="2">Uncharacterized protein</fullName>
    </submittedName>
</protein>
<gene>
    <name evidence="2" type="ORF">EHS25_005775</name>
</gene>
<dbReference type="AlphaFoldDB" id="A0A427XWG7"/>
<accession>A0A427XWG7</accession>
<dbReference type="Proteomes" id="UP000279259">
    <property type="component" value="Unassembled WGS sequence"/>
</dbReference>
<keyword evidence="1" id="KW-0812">Transmembrane</keyword>
<keyword evidence="3" id="KW-1185">Reference proteome</keyword>
<dbReference type="EMBL" id="RSCD01000025">
    <property type="protein sequence ID" value="RSH83065.1"/>
    <property type="molecule type" value="Genomic_DNA"/>
</dbReference>
<feature type="transmembrane region" description="Helical" evidence="1">
    <location>
        <begin position="53"/>
        <end position="75"/>
    </location>
</feature>
<keyword evidence="1" id="KW-0472">Membrane</keyword>
<proteinExistence type="predicted"/>
<keyword evidence="1" id="KW-1133">Transmembrane helix</keyword>
<comment type="caution">
    <text evidence="2">The sequence shown here is derived from an EMBL/GenBank/DDBJ whole genome shotgun (WGS) entry which is preliminary data.</text>
</comment>
<name>A0A427XWG7_9TREE</name>
<organism evidence="2 3">
    <name type="scientific">Saitozyma podzolica</name>
    <dbReference type="NCBI Taxonomy" id="1890683"/>
    <lineage>
        <taxon>Eukaryota</taxon>
        <taxon>Fungi</taxon>
        <taxon>Dikarya</taxon>
        <taxon>Basidiomycota</taxon>
        <taxon>Agaricomycotina</taxon>
        <taxon>Tremellomycetes</taxon>
        <taxon>Tremellales</taxon>
        <taxon>Trimorphomycetaceae</taxon>
        <taxon>Saitozyma</taxon>
    </lineage>
</organism>
<evidence type="ECO:0000313" key="3">
    <source>
        <dbReference type="Proteomes" id="UP000279259"/>
    </source>
</evidence>
<reference evidence="2 3" key="1">
    <citation type="submission" date="2018-11" db="EMBL/GenBank/DDBJ databases">
        <title>Genome sequence of Saitozyma podzolica DSM 27192.</title>
        <authorList>
            <person name="Aliyu H."/>
            <person name="Gorte O."/>
            <person name="Ochsenreither K."/>
        </authorList>
    </citation>
    <scope>NUCLEOTIDE SEQUENCE [LARGE SCALE GENOMIC DNA]</scope>
    <source>
        <strain evidence="2 3">DSM 27192</strain>
    </source>
</reference>
<evidence type="ECO:0000256" key="1">
    <source>
        <dbReference type="SAM" id="Phobius"/>
    </source>
</evidence>
<sequence>MWRDGYQFGLDGGSVANPGIIKQFGYNSNHVSLWGGFFSILGQQTAGLSSNPFGWKLIFIAVSFITTGGIIIEIFTTTWQH</sequence>
<evidence type="ECO:0000313" key="2">
    <source>
        <dbReference type="EMBL" id="RSH83065.1"/>
    </source>
</evidence>